<dbReference type="GO" id="GO:0065002">
    <property type="term" value="P:intracellular protein transmembrane transport"/>
    <property type="evidence" value="ECO:0007669"/>
    <property type="project" value="TreeGrafter"/>
</dbReference>
<comment type="similarity">
    <text evidence="2 10">Belongs to the SecG family.</text>
</comment>
<evidence type="ECO:0000256" key="9">
    <source>
        <dbReference type="ARBA" id="ARBA00023136"/>
    </source>
</evidence>
<dbReference type="PRINTS" id="PR01651">
    <property type="entry name" value="SECGEXPORT"/>
</dbReference>
<dbReference type="GO" id="GO:0005886">
    <property type="term" value="C:plasma membrane"/>
    <property type="evidence" value="ECO:0007669"/>
    <property type="project" value="UniProtKB-SubCell"/>
</dbReference>
<gene>
    <name evidence="11" type="ORF">A3J43_03130</name>
</gene>
<evidence type="ECO:0000313" key="12">
    <source>
        <dbReference type="Proteomes" id="UP000176604"/>
    </source>
</evidence>
<evidence type="ECO:0000256" key="3">
    <source>
        <dbReference type="ARBA" id="ARBA00022448"/>
    </source>
</evidence>
<comment type="caution">
    <text evidence="10">Lacks conserved residue(s) required for the propagation of feature annotation.</text>
</comment>
<dbReference type="PANTHER" id="PTHR34182">
    <property type="entry name" value="PROTEIN-EXPORT MEMBRANE PROTEIN SECG"/>
    <property type="match status" value="1"/>
</dbReference>
<evidence type="ECO:0000256" key="7">
    <source>
        <dbReference type="ARBA" id="ARBA00022989"/>
    </source>
</evidence>
<organism evidence="11 12">
    <name type="scientific">Candidatus Uhrbacteria bacterium RIFCSPHIGHO2_12_FULL_54_23</name>
    <dbReference type="NCBI Taxonomy" id="1802397"/>
    <lineage>
        <taxon>Bacteria</taxon>
        <taxon>Candidatus Uhriibacteriota</taxon>
    </lineage>
</organism>
<dbReference type="NCBIfam" id="TIGR00810">
    <property type="entry name" value="secG"/>
    <property type="match status" value="1"/>
</dbReference>
<comment type="caution">
    <text evidence="11">The sequence shown here is derived from an EMBL/GenBank/DDBJ whole genome shotgun (WGS) entry which is preliminary data.</text>
</comment>
<keyword evidence="4 10" id="KW-1003">Cell membrane</keyword>
<evidence type="ECO:0000256" key="10">
    <source>
        <dbReference type="RuleBase" id="RU365087"/>
    </source>
</evidence>
<dbReference type="EMBL" id="MGEF01000016">
    <property type="protein sequence ID" value="OGL79160.1"/>
    <property type="molecule type" value="Genomic_DNA"/>
</dbReference>
<keyword evidence="8 10" id="KW-0811">Translocation</keyword>
<proteinExistence type="inferred from homology"/>
<evidence type="ECO:0000256" key="2">
    <source>
        <dbReference type="ARBA" id="ARBA00008445"/>
    </source>
</evidence>
<dbReference type="InterPro" id="IPR004692">
    <property type="entry name" value="SecG"/>
</dbReference>
<protein>
    <recommendedName>
        <fullName evidence="10">Protein-export membrane protein SecG</fullName>
    </recommendedName>
</protein>
<dbReference type="GO" id="GO:0015450">
    <property type="term" value="F:protein-transporting ATPase activity"/>
    <property type="evidence" value="ECO:0007669"/>
    <property type="project" value="UniProtKB-UniRule"/>
</dbReference>
<accession>A0A1F7ULH8</accession>
<evidence type="ECO:0000313" key="11">
    <source>
        <dbReference type="EMBL" id="OGL79160.1"/>
    </source>
</evidence>
<sequence length="75" mass="7873">MQQTLSIVQAILAILLVAEVLIQQRGSGLGAAFGGAGEIYGVRRGAEKFVFTATIVTAVLFLAVSLGRVLLDTRL</sequence>
<keyword evidence="3 10" id="KW-0813">Transport</keyword>
<evidence type="ECO:0000256" key="5">
    <source>
        <dbReference type="ARBA" id="ARBA00022692"/>
    </source>
</evidence>
<dbReference type="PANTHER" id="PTHR34182:SF1">
    <property type="entry name" value="PROTEIN-EXPORT MEMBRANE PROTEIN SECG"/>
    <property type="match status" value="1"/>
</dbReference>
<keyword evidence="6 10" id="KW-0653">Protein transport</keyword>
<dbReference type="STRING" id="1802397.A3J43_03130"/>
<keyword evidence="9 10" id="KW-0472">Membrane</keyword>
<dbReference type="GO" id="GO:0043952">
    <property type="term" value="P:protein transport by the Sec complex"/>
    <property type="evidence" value="ECO:0007669"/>
    <property type="project" value="TreeGrafter"/>
</dbReference>
<keyword evidence="7 10" id="KW-1133">Transmembrane helix</keyword>
<reference evidence="11 12" key="1">
    <citation type="journal article" date="2016" name="Nat. Commun.">
        <title>Thousands of microbial genomes shed light on interconnected biogeochemical processes in an aquifer system.</title>
        <authorList>
            <person name="Anantharaman K."/>
            <person name="Brown C.T."/>
            <person name="Hug L.A."/>
            <person name="Sharon I."/>
            <person name="Castelle C.J."/>
            <person name="Probst A.J."/>
            <person name="Thomas B.C."/>
            <person name="Singh A."/>
            <person name="Wilkins M.J."/>
            <person name="Karaoz U."/>
            <person name="Brodie E.L."/>
            <person name="Williams K.H."/>
            <person name="Hubbard S.S."/>
            <person name="Banfield J.F."/>
        </authorList>
    </citation>
    <scope>NUCLEOTIDE SEQUENCE [LARGE SCALE GENOMIC DNA]</scope>
</reference>
<name>A0A1F7ULH8_9BACT</name>
<evidence type="ECO:0000256" key="6">
    <source>
        <dbReference type="ARBA" id="ARBA00022927"/>
    </source>
</evidence>
<keyword evidence="5 10" id="KW-0812">Transmembrane</keyword>
<evidence type="ECO:0000256" key="4">
    <source>
        <dbReference type="ARBA" id="ARBA00022475"/>
    </source>
</evidence>
<evidence type="ECO:0000256" key="8">
    <source>
        <dbReference type="ARBA" id="ARBA00023010"/>
    </source>
</evidence>
<feature type="transmembrane region" description="Helical" evidence="10">
    <location>
        <begin position="50"/>
        <end position="71"/>
    </location>
</feature>
<evidence type="ECO:0000256" key="1">
    <source>
        <dbReference type="ARBA" id="ARBA00004651"/>
    </source>
</evidence>
<comment type="subcellular location">
    <subcellularLocation>
        <location evidence="1 10">Cell membrane</location>
        <topology evidence="1 10">Multi-pass membrane protein</topology>
    </subcellularLocation>
</comment>
<dbReference type="Pfam" id="PF03840">
    <property type="entry name" value="SecG"/>
    <property type="match status" value="1"/>
</dbReference>
<comment type="function">
    <text evidence="10">Involved in protein export. Participates in an early event of protein translocation.</text>
</comment>
<dbReference type="GO" id="GO:0009306">
    <property type="term" value="P:protein secretion"/>
    <property type="evidence" value="ECO:0007669"/>
    <property type="project" value="UniProtKB-UniRule"/>
</dbReference>
<dbReference type="Proteomes" id="UP000176604">
    <property type="component" value="Unassembled WGS sequence"/>
</dbReference>
<dbReference type="AlphaFoldDB" id="A0A1F7ULH8"/>